<evidence type="ECO:0000256" key="3">
    <source>
        <dbReference type="SAM" id="Phobius"/>
    </source>
</evidence>
<organism evidence="6 7">
    <name type="scientific">Okeanomitos corallinicola TIOX110</name>
    <dbReference type="NCBI Taxonomy" id="3133117"/>
    <lineage>
        <taxon>Bacteria</taxon>
        <taxon>Bacillati</taxon>
        <taxon>Cyanobacteriota</taxon>
        <taxon>Cyanophyceae</taxon>
        <taxon>Nostocales</taxon>
        <taxon>Aphanizomenonaceae</taxon>
        <taxon>Okeanomitos</taxon>
    </lineage>
</organism>
<dbReference type="InterPro" id="IPR028082">
    <property type="entry name" value="Peripla_BP_I"/>
</dbReference>
<dbReference type="EMBL" id="CP150886">
    <property type="protein sequence ID" value="WZB88426.1"/>
    <property type="molecule type" value="Genomic_DNA"/>
</dbReference>
<dbReference type="InterPro" id="IPR028081">
    <property type="entry name" value="Leu-bd"/>
</dbReference>
<feature type="transmembrane region" description="Helical" evidence="3">
    <location>
        <begin position="363"/>
        <end position="383"/>
    </location>
</feature>
<dbReference type="Gene3D" id="3.40.50.2300">
    <property type="match status" value="2"/>
</dbReference>
<proteinExistence type="inferred from homology"/>
<dbReference type="RefSeq" id="WP_353931334.1">
    <property type="nucleotide sequence ID" value="NZ_CP150886.1"/>
</dbReference>
<keyword evidence="3" id="KW-1133">Transmembrane helix</keyword>
<keyword evidence="2" id="KW-0732">Signal</keyword>
<keyword evidence="7" id="KW-1185">Reference proteome</keyword>
<comment type="similarity">
    <text evidence="1">Belongs to the leucine-binding protein family.</text>
</comment>
<dbReference type="CDD" id="cd06268">
    <property type="entry name" value="PBP1_ABC_transporter_LIVBP-like"/>
    <property type="match status" value="1"/>
</dbReference>
<evidence type="ECO:0000259" key="5">
    <source>
        <dbReference type="Pfam" id="PF13458"/>
    </source>
</evidence>
<dbReference type="InterPro" id="IPR024983">
    <property type="entry name" value="CHAT_dom"/>
</dbReference>
<dbReference type="PANTHER" id="PTHR30483:SF6">
    <property type="entry name" value="PERIPLASMIC BINDING PROTEIN OF ABC TRANSPORTER FOR NATURAL AMINO ACIDS"/>
    <property type="match status" value="1"/>
</dbReference>
<dbReference type="PANTHER" id="PTHR30483">
    <property type="entry name" value="LEUCINE-SPECIFIC-BINDING PROTEIN"/>
    <property type="match status" value="1"/>
</dbReference>
<gene>
    <name evidence="6" type="ORF">WJM97_01660</name>
</gene>
<name>A0ABZ2UTW0_9CYAN</name>
<keyword evidence="3" id="KW-0812">Transmembrane</keyword>
<dbReference type="Pfam" id="PF12770">
    <property type="entry name" value="CHAT"/>
    <property type="match status" value="1"/>
</dbReference>
<dbReference type="InterPro" id="IPR051010">
    <property type="entry name" value="BCAA_transport"/>
</dbReference>
<dbReference type="SUPFAM" id="SSF53822">
    <property type="entry name" value="Periplasmic binding protein-like I"/>
    <property type="match status" value="1"/>
</dbReference>
<feature type="domain" description="Leucine-binding protein" evidence="5">
    <location>
        <begin position="456"/>
        <end position="798"/>
    </location>
</feature>
<dbReference type="Proteomes" id="UP001483337">
    <property type="component" value="Chromosome"/>
</dbReference>
<feature type="domain" description="CHAT" evidence="4">
    <location>
        <begin position="184"/>
        <end position="339"/>
    </location>
</feature>
<evidence type="ECO:0000256" key="2">
    <source>
        <dbReference type="ARBA" id="ARBA00022729"/>
    </source>
</evidence>
<evidence type="ECO:0000313" key="7">
    <source>
        <dbReference type="Proteomes" id="UP001483337"/>
    </source>
</evidence>
<evidence type="ECO:0000259" key="4">
    <source>
        <dbReference type="Pfam" id="PF12770"/>
    </source>
</evidence>
<evidence type="ECO:0000313" key="6">
    <source>
        <dbReference type="EMBL" id="WZB88426.1"/>
    </source>
</evidence>
<protein>
    <submittedName>
        <fullName evidence="6">ABC transporter substrate-binding protein</fullName>
    </submittedName>
</protein>
<reference evidence="6 7" key="1">
    <citation type="submission" date="2024-04" db="EMBL/GenBank/DDBJ databases">
        <title>Okeanomitos corallinicola gen. &amp; sp. nov. (Nostocales, Cyanobacteria), a new toxic marine heterocyst-forming cyanobacterium from a coral reef.</title>
        <authorList>
            <person name="Li H."/>
            <person name="Li R."/>
            <person name="Kang J."/>
            <person name="Hii K.S."/>
            <person name="Mohamed H.F."/>
            <person name="Xu X."/>
            <person name="Luo Z."/>
        </authorList>
    </citation>
    <scope>NUCLEOTIDE SEQUENCE [LARGE SCALE GENOMIC DNA]</scope>
    <source>
        <strain evidence="6 7">TIOX110</strain>
    </source>
</reference>
<evidence type="ECO:0000256" key="1">
    <source>
        <dbReference type="ARBA" id="ARBA00010062"/>
    </source>
</evidence>
<sequence length="815" mass="92139">MGKRVIFEIGEGNFEQGFPVKIRIGEEGKLHFAEINGNLPAFPELPQVYYQWQSAYNKLPGNWLITVPDAQITNVSTSEICHQAANKFLTSFNNWLNQKSVRKLERQFLRKIGEWENVRCILQTQDPLLRKLPWHLWEVFDDHHIKPEVVISSEYKPDKVKLKSPVKILAIFGNNKDINIESDFHSLMEKLPDAIIEPLLQPSREDLLDKLWHQSWDILFFAGHSSSQADGSLGEIQINEKQTLPISDLRHSLKYAVQKGLKLAIFNSCDGLGLAHNLSDLRIPYMIVMREPVPDIVAQSFLRYFLTFFASGESLYTSVQHSRVRLQEELETEYPCASWIPVIFQNPAASVLKYPKYRYVHKIIFKSSMMTGLIFLLMIIFGYCLEEFKFRQRFSEGEKVLIDSDVDFDKEAGVKALWWKKHQLAIKHFTDYLKDYPHDAEARIYLENAKIKNQPSVKIGVAVPTGSNPNVALEILRGVAQAQQEINNDGGIGEKFLKIQIANDDNQPKIAKKIASRFVESRDILAVVGHNSSDASVPASNIYQAGKLVMISPTSTSIQLTHGNNKTDGNYIYRSVISFAVIAENLVEYAKKAEKNNILICSDTKAADQSFEISFTNAMTSKGIKFMNDINCDFADSNFQSTEIVKQAIEKKVDAILLNPQVDRINKAFDIGKANKGEISLLGNPSLHTQKTLESGSFVNGMIMAVPWQAAVSPNQKFVENANRIWRNSSLITWRTATAFDATKIIADAIEKKGSKRKDIQDVLSRNFVFSGATGTVKFLHYGDRMGDRVGDAVLVQVQPDAERVGKYEFVYKGN</sequence>
<keyword evidence="3" id="KW-0472">Membrane</keyword>
<dbReference type="Pfam" id="PF13458">
    <property type="entry name" value="Peripla_BP_6"/>
    <property type="match status" value="1"/>
</dbReference>
<accession>A0ABZ2UTW0</accession>